<proteinExistence type="predicted"/>
<gene>
    <name evidence="2" type="ORF">GJ744_010152</name>
</gene>
<dbReference type="Proteomes" id="UP000606974">
    <property type="component" value="Unassembled WGS sequence"/>
</dbReference>
<evidence type="ECO:0000313" key="3">
    <source>
        <dbReference type="Proteomes" id="UP000606974"/>
    </source>
</evidence>
<dbReference type="EMBL" id="JAACFV010000064">
    <property type="protein sequence ID" value="KAF7507723.1"/>
    <property type="molecule type" value="Genomic_DNA"/>
</dbReference>
<reference evidence="2" key="1">
    <citation type="submission" date="2020-02" db="EMBL/GenBank/DDBJ databases">
        <authorList>
            <person name="Palmer J.M."/>
        </authorList>
    </citation>
    <scope>NUCLEOTIDE SEQUENCE</scope>
    <source>
        <strain evidence="2">EPUS1.4</strain>
        <tissue evidence="2">Thallus</tissue>
    </source>
</reference>
<feature type="compositionally biased region" description="Polar residues" evidence="1">
    <location>
        <begin position="98"/>
        <end position="108"/>
    </location>
</feature>
<dbReference type="AlphaFoldDB" id="A0A8H7AEP4"/>
<name>A0A8H7AEP4_9EURO</name>
<protein>
    <submittedName>
        <fullName evidence="2">Uncharacterized protein</fullName>
    </submittedName>
</protein>
<evidence type="ECO:0000313" key="2">
    <source>
        <dbReference type="EMBL" id="KAF7507723.1"/>
    </source>
</evidence>
<keyword evidence="3" id="KW-1185">Reference proteome</keyword>
<feature type="region of interest" description="Disordered" evidence="1">
    <location>
        <begin position="87"/>
        <end position="108"/>
    </location>
</feature>
<accession>A0A8H7AEP4</accession>
<sequence length="108" mass="12129">MLKNLSRELETDRCLEEVRAREATATASTRARASHKTKTIVTALVVHCIYHAMPDENGFRHITDLLLEDDLIENELDLTDDPLIDHPIDPRPLALPSAPSNEPISLLH</sequence>
<comment type="caution">
    <text evidence="2">The sequence shown here is derived from an EMBL/GenBank/DDBJ whole genome shotgun (WGS) entry which is preliminary data.</text>
</comment>
<evidence type="ECO:0000256" key="1">
    <source>
        <dbReference type="SAM" id="MobiDB-lite"/>
    </source>
</evidence>
<organism evidence="2 3">
    <name type="scientific">Endocarpon pusillum</name>
    <dbReference type="NCBI Taxonomy" id="364733"/>
    <lineage>
        <taxon>Eukaryota</taxon>
        <taxon>Fungi</taxon>
        <taxon>Dikarya</taxon>
        <taxon>Ascomycota</taxon>
        <taxon>Pezizomycotina</taxon>
        <taxon>Eurotiomycetes</taxon>
        <taxon>Chaetothyriomycetidae</taxon>
        <taxon>Verrucariales</taxon>
        <taxon>Verrucariaceae</taxon>
        <taxon>Endocarpon</taxon>
    </lineage>
</organism>